<dbReference type="FunFam" id="3.20.20.100:FF:000004">
    <property type="entry name" value="Oxidoreductase, aldo/keto reductase"/>
    <property type="match status" value="1"/>
</dbReference>
<protein>
    <submittedName>
        <fullName evidence="3">Aldo/keto reductase</fullName>
    </submittedName>
</protein>
<keyword evidence="4" id="KW-1185">Reference proteome</keyword>
<dbReference type="RefSeq" id="WP_123122392.1">
    <property type="nucleotide sequence ID" value="NZ_RJJR01000021.1"/>
</dbReference>
<dbReference type="AlphaFoldDB" id="A0A3M9N6J0"/>
<proteinExistence type="predicted"/>
<gene>
    <name evidence="3" type="ORF">EFY79_19285</name>
</gene>
<sequence>MEKIKLIHTDIEIAPLIFGGNVFGWTVDEKQAFKLLDEFFERGFNCIDTADSYSAWVPGNKGGESETIIGNWMKERGNRSQLVISTKVGDRISADKKGLSKKYILSAAEASLKRLQIGHIDLYQTHKDDPSTPIEETLQAYQQLMDDGKIGYIGVSNLSFERIEESLEISREKNLPGYQTLQPKYNLYDREFETKYADLVLKNNMSVITYSSLASGFLTGKYHSEKDFSKSVRGKGMEKYLNKKGEALLKVLEELSGKYNSSPAAISLAWLIKNPLVTAPIASATNKKQLDEIMQAVELKLSQEDMEKLNATGRQQQ</sequence>
<keyword evidence="1" id="KW-0560">Oxidoreductase</keyword>
<feature type="domain" description="NADP-dependent oxidoreductase" evidence="2">
    <location>
        <begin position="15"/>
        <end position="311"/>
    </location>
</feature>
<dbReference type="PANTHER" id="PTHR43364:SF6">
    <property type="entry name" value="OXIDOREDUCTASE-RELATED"/>
    <property type="match status" value="1"/>
</dbReference>
<dbReference type="InterPro" id="IPR050523">
    <property type="entry name" value="AKR_Detox_Biosynth"/>
</dbReference>
<accession>A0A3M9N6J0</accession>
<dbReference type="Proteomes" id="UP000267223">
    <property type="component" value="Unassembled WGS sequence"/>
</dbReference>
<dbReference type="Gene3D" id="3.20.20.100">
    <property type="entry name" value="NADP-dependent oxidoreductase domain"/>
    <property type="match status" value="1"/>
</dbReference>
<evidence type="ECO:0000256" key="1">
    <source>
        <dbReference type="ARBA" id="ARBA00023002"/>
    </source>
</evidence>
<comment type="caution">
    <text evidence="3">The sequence shown here is derived from an EMBL/GenBank/DDBJ whole genome shotgun (WGS) entry which is preliminary data.</text>
</comment>
<dbReference type="Pfam" id="PF00248">
    <property type="entry name" value="Aldo_ket_red"/>
    <property type="match status" value="1"/>
</dbReference>
<dbReference type="CDD" id="cd19081">
    <property type="entry name" value="AKR_AKR9C1"/>
    <property type="match status" value="1"/>
</dbReference>
<dbReference type="PANTHER" id="PTHR43364">
    <property type="entry name" value="NADH-SPECIFIC METHYLGLYOXAL REDUCTASE-RELATED"/>
    <property type="match status" value="1"/>
</dbReference>
<organism evidence="3 4">
    <name type="scientific">Hanamia caeni</name>
    <dbReference type="NCBI Taxonomy" id="2294116"/>
    <lineage>
        <taxon>Bacteria</taxon>
        <taxon>Pseudomonadati</taxon>
        <taxon>Bacteroidota</taxon>
        <taxon>Chitinophagia</taxon>
        <taxon>Chitinophagales</taxon>
        <taxon>Chitinophagaceae</taxon>
        <taxon>Hanamia</taxon>
    </lineage>
</organism>
<evidence type="ECO:0000313" key="4">
    <source>
        <dbReference type="Proteomes" id="UP000267223"/>
    </source>
</evidence>
<dbReference type="GO" id="GO:0005829">
    <property type="term" value="C:cytosol"/>
    <property type="evidence" value="ECO:0007669"/>
    <property type="project" value="TreeGrafter"/>
</dbReference>
<evidence type="ECO:0000259" key="2">
    <source>
        <dbReference type="Pfam" id="PF00248"/>
    </source>
</evidence>
<evidence type="ECO:0000313" key="3">
    <source>
        <dbReference type="EMBL" id="RNI33420.1"/>
    </source>
</evidence>
<reference evidence="3 4" key="1">
    <citation type="submission" date="2018-11" db="EMBL/GenBank/DDBJ databases">
        <title>Draft genome sequence of Ferruginibacter sp. BO-59.</title>
        <authorList>
            <person name="Im W.T."/>
        </authorList>
    </citation>
    <scope>NUCLEOTIDE SEQUENCE [LARGE SCALE GENOMIC DNA]</scope>
    <source>
        <strain evidence="3 4">BO-59</strain>
    </source>
</reference>
<dbReference type="SUPFAM" id="SSF51430">
    <property type="entry name" value="NAD(P)-linked oxidoreductase"/>
    <property type="match status" value="1"/>
</dbReference>
<dbReference type="InterPro" id="IPR023210">
    <property type="entry name" value="NADP_OxRdtase_dom"/>
</dbReference>
<dbReference type="EMBL" id="RJJR01000021">
    <property type="protein sequence ID" value="RNI33420.1"/>
    <property type="molecule type" value="Genomic_DNA"/>
</dbReference>
<name>A0A3M9N6J0_9BACT</name>
<dbReference type="GO" id="GO:0016491">
    <property type="term" value="F:oxidoreductase activity"/>
    <property type="evidence" value="ECO:0007669"/>
    <property type="project" value="UniProtKB-KW"/>
</dbReference>
<dbReference type="OrthoDB" id="9773828at2"/>
<dbReference type="InterPro" id="IPR036812">
    <property type="entry name" value="NAD(P)_OxRdtase_dom_sf"/>
</dbReference>